<dbReference type="CDD" id="cd10150">
    <property type="entry name" value="CobN_like"/>
    <property type="match status" value="1"/>
</dbReference>
<dbReference type="PANTHER" id="PTHR44119">
    <property type="entry name" value="MAGNESIUM-CHELATASE SUBUNIT CHLH, CHLOROPLASTIC"/>
    <property type="match status" value="1"/>
</dbReference>
<sequence>MQRWLTLLLALLALVPSPSDAADVPPPTVRILSTGFVLPAKFARLAQWAEAEGYRLEWRYVDDGTDSAKVAAAGADLIVIDAPRPSDRAAVEKTLGPLADLQGAWIAVGGGPPASGGLPQGAARRLIGYYAGGGEANLRGFVKAVPLALAGDDLSALPPPQPLPAGGLYHPQAPSVFADAGAFAAWNTPRGTRPVVAFAISEGQIRDMQTSVIDALARSAEARGLAPAFFWYDERDPQALTKVLRPLDAQVLVNLTHMQDGDARKAEFESLGIPVLQGLVDRAMTPGQWRAASSGISGASAAVMLTGPESWGISDPLVIGAVENGEPVPIPEQIELMTAKLARLVALRHAPASDKHIALFFWNYPVGERNLAASNLNLPLSLAKMSRDLAAAGYDVKPGEEADLIAAGQAMLGGLYHPEKLAELAARGLADRLPLAQYKAWLATLPQAQQAAIMQHWGRPEDSPALGNGAFLIPRLALGKLSVLPQPPRGGDPARAYHDTKVPPDHRYLATYLWVRTRGQADAIVHFGTHGTQEWTPGKDRGLWSGDYPMLLVGDIPVFYPYIQDNVAEAIQARRRGRAVTVSHQTPAFAPSGLYDELRDIHALIHQYAQLDAGPVRERVGREIVARATAAHFDADLGWDKARIARDFDGYYTALHDRLHQIARASVPLGLHTFGEPAQEQQRLSTVMQQLGPDYLKALGLDPAEAFAEDFTQIARTEPYRVLHRYLREREDPATITDPVLRAQVDKALVYDRNLAAPGETEALLTGLAGGFVRAGAGGDPVREPDVPSGRNLYAFDAQKVPTPAAYAEGGRALDRLVAAYRDKHGGAWPRKLAFSMFSGETIRTLGIGEGQILQALGLRPVWGRGGRVERLEIVPAQELGRPRIDVLVQPTSVYRDQFDVFMRLLADGIDRVAALDENTGPAANARALEQRLIASGIAADRARELARLRIFTNAPGDYGTGLPDRVVADGKGSWKDEAELAEPYIARLGHAYGARDWGLSLEGTNLFAEQLKDVDAAVLMRSSNVHGLLSTDHPFEHLGGLSLAVRAVSGRTPDLFVTDMRGNEARVTSAGGYISEELRARYLNPQWIGAMQREGYAGANAMAGIVNNLWGWQVTDPASVRADQWQAMHDTYVADSRKLGLSRFFAQVHPGAQLQMVDRMLEAVSRGYWQTDAATRASLARRRAELAQAVAEADKAARQRLEGAGFGLSGSPATSLAASPVARAARPQPQAEKAAPMPPMPPVGRVLERQRPSPMPEQPHLRGQLPALLLILTLFLAGAVLEAMARRAALSRKILNARA</sequence>
<dbReference type="Proteomes" id="UP000236327">
    <property type="component" value="Unassembled WGS sequence"/>
</dbReference>
<dbReference type="PANTHER" id="PTHR44119:SF4">
    <property type="entry name" value="AEROBIC COBALTOCHELATASE SUBUNIT COBN"/>
    <property type="match status" value="1"/>
</dbReference>
<dbReference type="InterPro" id="IPR003672">
    <property type="entry name" value="CobN/Mg_chltase"/>
</dbReference>
<dbReference type="RefSeq" id="WP_103098928.1">
    <property type="nucleotide sequence ID" value="NZ_LYMM01000084.1"/>
</dbReference>
<keyword evidence="6" id="KW-1185">Reference proteome</keyword>
<feature type="signal peptide" evidence="3">
    <location>
        <begin position="1"/>
        <end position="21"/>
    </location>
</feature>
<organism evidence="5 6">
    <name type="scientific">Novosphingobium guangzhouense</name>
    <dbReference type="NCBI Taxonomy" id="1850347"/>
    <lineage>
        <taxon>Bacteria</taxon>
        <taxon>Pseudomonadati</taxon>
        <taxon>Pseudomonadota</taxon>
        <taxon>Alphaproteobacteria</taxon>
        <taxon>Sphingomonadales</taxon>
        <taxon>Sphingomonadaceae</taxon>
        <taxon>Novosphingobium</taxon>
    </lineage>
</organism>
<keyword evidence="2" id="KW-0812">Transmembrane</keyword>
<evidence type="ECO:0000256" key="2">
    <source>
        <dbReference type="SAM" id="Phobius"/>
    </source>
</evidence>
<name>A0A2K2FTM3_9SPHN</name>
<feature type="compositionally biased region" description="Low complexity" evidence="1">
    <location>
        <begin position="1214"/>
        <end position="1236"/>
    </location>
</feature>
<feature type="transmembrane region" description="Helical" evidence="2">
    <location>
        <begin position="1266"/>
        <end position="1286"/>
    </location>
</feature>
<dbReference type="Pfam" id="PF02514">
    <property type="entry name" value="CobN-Mg_chel"/>
    <property type="match status" value="1"/>
</dbReference>
<accession>A0A2K2FTM3</accession>
<protein>
    <recommendedName>
        <fullName evidence="4">CobN/magnesium chelatase domain-containing protein</fullName>
    </recommendedName>
</protein>
<dbReference type="OrthoDB" id="9757976at2"/>
<evidence type="ECO:0000256" key="1">
    <source>
        <dbReference type="SAM" id="MobiDB-lite"/>
    </source>
</evidence>
<keyword evidence="3" id="KW-0732">Signal</keyword>
<reference evidence="5 6" key="1">
    <citation type="submission" date="2016-05" db="EMBL/GenBank/DDBJ databases">
        <title>Complete genome sequence of Novosphingobium guangzhouense SA925(T).</title>
        <authorList>
            <person name="Sha S."/>
        </authorList>
    </citation>
    <scope>NUCLEOTIDE SEQUENCE [LARGE SCALE GENOMIC DNA]</scope>
    <source>
        <strain evidence="5 6">SA925</strain>
    </source>
</reference>
<keyword evidence="2" id="KW-0472">Membrane</keyword>
<dbReference type="NCBIfam" id="NF004644">
    <property type="entry name" value="PRK05989.2-2"/>
    <property type="match status" value="1"/>
</dbReference>
<evidence type="ECO:0000313" key="6">
    <source>
        <dbReference type="Proteomes" id="UP000236327"/>
    </source>
</evidence>
<feature type="chain" id="PRO_5014363156" description="CobN/magnesium chelatase domain-containing protein" evidence="3">
    <location>
        <begin position="22"/>
        <end position="1300"/>
    </location>
</feature>
<feature type="domain" description="CobN/magnesium chelatase" evidence="4">
    <location>
        <begin position="128"/>
        <end position="1176"/>
    </location>
</feature>
<proteinExistence type="predicted"/>
<comment type="caution">
    <text evidence="5">The sequence shown here is derived from an EMBL/GenBank/DDBJ whole genome shotgun (WGS) entry which is preliminary data.</text>
</comment>
<evidence type="ECO:0000256" key="3">
    <source>
        <dbReference type="SAM" id="SignalP"/>
    </source>
</evidence>
<feature type="region of interest" description="Disordered" evidence="1">
    <location>
        <begin position="1210"/>
        <end position="1261"/>
    </location>
</feature>
<gene>
    <name evidence="5" type="ORF">A8V01_09725</name>
</gene>
<dbReference type="EMBL" id="LYMM01000084">
    <property type="protein sequence ID" value="PNU02147.1"/>
    <property type="molecule type" value="Genomic_DNA"/>
</dbReference>
<evidence type="ECO:0000313" key="5">
    <source>
        <dbReference type="EMBL" id="PNU02147.1"/>
    </source>
</evidence>
<evidence type="ECO:0000259" key="4">
    <source>
        <dbReference type="Pfam" id="PF02514"/>
    </source>
</evidence>
<keyword evidence="2" id="KW-1133">Transmembrane helix</keyword>